<evidence type="ECO:0000313" key="1">
    <source>
        <dbReference type="EMBL" id="CRL31505.1"/>
    </source>
</evidence>
<accession>A0A0G4PZB8</accession>
<reference evidence="1 2" key="1">
    <citation type="journal article" date="2014" name="Nat. Commun.">
        <title>Multiple recent horizontal transfers of a large genomic region in cheese making fungi.</title>
        <authorList>
            <person name="Cheeseman K."/>
            <person name="Ropars J."/>
            <person name="Renault P."/>
            <person name="Dupont J."/>
            <person name="Gouzy J."/>
            <person name="Branca A."/>
            <person name="Abraham A.L."/>
            <person name="Ceppi M."/>
            <person name="Conseiller E."/>
            <person name="Debuchy R."/>
            <person name="Malagnac F."/>
            <person name="Goarin A."/>
            <person name="Silar P."/>
            <person name="Lacoste S."/>
            <person name="Sallet E."/>
            <person name="Bensimon A."/>
            <person name="Giraud T."/>
            <person name="Brygoo Y."/>
        </authorList>
    </citation>
    <scope>NUCLEOTIDE SEQUENCE [LARGE SCALE GENOMIC DNA]</scope>
    <source>
        <strain evidence="2">FM 013</strain>
    </source>
</reference>
<keyword evidence="2" id="KW-1185">Reference proteome</keyword>
<dbReference type="AlphaFoldDB" id="A0A0G4PZB8"/>
<sequence>MDIIVENLPARELWFPPTGPSWRSTRLHSADPVACISFVAAVRQSAHAGWRRSVEAEGSRDTVNEPLLVWPSDGGRSAHSARQTSLGILLTAGATYSGESRLVLDS</sequence>
<name>A0A0G4PZB8_PENC3</name>
<organism evidence="1 2">
    <name type="scientific">Penicillium camemberti (strain FM 013)</name>
    <dbReference type="NCBI Taxonomy" id="1429867"/>
    <lineage>
        <taxon>Eukaryota</taxon>
        <taxon>Fungi</taxon>
        <taxon>Dikarya</taxon>
        <taxon>Ascomycota</taxon>
        <taxon>Pezizomycotina</taxon>
        <taxon>Eurotiomycetes</taxon>
        <taxon>Eurotiomycetidae</taxon>
        <taxon>Eurotiales</taxon>
        <taxon>Aspergillaceae</taxon>
        <taxon>Penicillium</taxon>
    </lineage>
</organism>
<dbReference type="EMBL" id="HG793313">
    <property type="protein sequence ID" value="CRL31505.1"/>
    <property type="molecule type" value="Genomic_DNA"/>
</dbReference>
<evidence type="ECO:0000313" key="2">
    <source>
        <dbReference type="Proteomes" id="UP000053732"/>
    </source>
</evidence>
<proteinExistence type="predicted"/>
<protein>
    <submittedName>
        <fullName evidence="1">Str. FM013</fullName>
    </submittedName>
</protein>
<dbReference type="Proteomes" id="UP000053732">
    <property type="component" value="Unassembled WGS sequence"/>
</dbReference>
<gene>
    <name evidence="1" type="ORF">PCAMFM013_S4Jg000027</name>
</gene>